<evidence type="ECO:0000256" key="13">
    <source>
        <dbReference type="HAMAP-Rule" id="MF_00130"/>
    </source>
</evidence>
<keyword evidence="2 13" id="KW-0963">Cytoplasm</keyword>
<dbReference type="GO" id="GO:0006310">
    <property type="term" value="P:DNA recombination"/>
    <property type="evidence" value="ECO:0007669"/>
    <property type="project" value="UniProtKB-UniRule"/>
</dbReference>
<evidence type="ECO:0000256" key="11">
    <source>
        <dbReference type="ARBA" id="ARBA00023447"/>
    </source>
</evidence>
<dbReference type="Pfam" id="PF03838">
    <property type="entry name" value="RecU"/>
    <property type="match status" value="1"/>
</dbReference>
<evidence type="ECO:0000313" key="16">
    <source>
        <dbReference type="Proteomes" id="UP000008713"/>
    </source>
</evidence>
<sequence length="163" mass="19297">MYKNRGMLLETIINQTIDYYTYNHIAFIEKKGLPIKFSNITSKENKLLLSNAFVYKRSTVDYIGCYKGRFIAFEAKSTNESFLASGNIKEHQKNYLKEIDKNGGIAFLIVFFGLYDEFYLLMYSDFMKIESKNQYRYEWIKKIGKRIPLTFPGIIDFLPYIDF</sequence>
<dbReference type="EC" id="3.1.21.10" evidence="13"/>
<keyword evidence="14" id="KW-1133">Transmembrane helix</keyword>
<comment type="subcellular location">
    <subcellularLocation>
        <location evidence="1 13">Cytoplasm</location>
    </subcellularLocation>
</comment>
<dbReference type="GO" id="GO:0006281">
    <property type="term" value="P:DNA repair"/>
    <property type="evidence" value="ECO:0007669"/>
    <property type="project" value="UniProtKB-UniRule"/>
</dbReference>
<dbReference type="Gene3D" id="3.40.1350.10">
    <property type="match status" value="1"/>
</dbReference>
<dbReference type="InterPro" id="IPR011335">
    <property type="entry name" value="Restrct_endonuc-II-like"/>
</dbReference>
<keyword evidence="4 13" id="KW-0479">Metal-binding</keyword>
<gene>
    <name evidence="13" type="primary">recU</name>
    <name evidence="15" type="ordered locus">MBOVPG45_0259</name>
</gene>
<evidence type="ECO:0000256" key="1">
    <source>
        <dbReference type="ARBA" id="ARBA00004496"/>
    </source>
</evidence>
<keyword evidence="5 13" id="KW-0255">Endonuclease</keyword>
<dbReference type="GO" id="GO:0008821">
    <property type="term" value="F:crossover junction DNA endonuclease activity"/>
    <property type="evidence" value="ECO:0007669"/>
    <property type="project" value="UniProtKB-EC"/>
</dbReference>
<evidence type="ECO:0000256" key="14">
    <source>
        <dbReference type="SAM" id="Phobius"/>
    </source>
</evidence>
<dbReference type="GeneID" id="31507613"/>
<keyword evidence="3 13" id="KW-0540">Nuclease</keyword>
<evidence type="ECO:0000256" key="2">
    <source>
        <dbReference type="ARBA" id="ARBA00022490"/>
    </source>
</evidence>
<feature type="binding site" evidence="13">
    <location>
        <position position="59"/>
    </location>
    <ligand>
        <name>Mg(2+)</name>
        <dbReference type="ChEBI" id="CHEBI:18420"/>
    </ligand>
</feature>
<evidence type="ECO:0000313" key="15">
    <source>
        <dbReference type="EMBL" id="ADR25358.1"/>
    </source>
</evidence>
<dbReference type="NCBIfam" id="NF002581">
    <property type="entry name" value="PRK02234.1-2"/>
    <property type="match status" value="1"/>
</dbReference>
<evidence type="ECO:0000256" key="10">
    <source>
        <dbReference type="ARBA" id="ARBA00023204"/>
    </source>
</evidence>
<evidence type="ECO:0000256" key="7">
    <source>
        <dbReference type="ARBA" id="ARBA00022801"/>
    </source>
</evidence>
<proteinExistence type="inferred from homology"/>
<dbReference type="AlphaFoldDB" id="A0A454AQN3"/>
<feature type="binding site" evidence="13">
    <location>
        <position position="74"/>
    </location>
    <ligand>
        <name>Mg(2+)</name>
        <dbReference type="ChEBI" id="CHEBI:18420"/>
    </ligand>
</feature>
<evidence type="ECO:0000256" key="4">
    <source>
        <dbReference type="ARBA" id="ARBA00022723"/>
    </source>
</evidence>
<keyword evidence="7 13" id="KW-0378">Hydrolase</keyword>
<evidence type="ECO:0000256" key="6">
    <source>
        <dbReference type="ARBA" id="ARBA00022763"/>
    </source>
</evidence>
<protein>
    <recommendedName>
        <fullName evidence="12 13">Holliday junction resolvase RecU</fullName>
        <ecNumber evidence="13">3.1.21.10</ecNumber>
    </recommendedName>
    <alternativeName>
        <fullName evidence="13">Recombination protein U homolog</fullName>
    </alternativeName>
</protein>
<comment type="cofactor">
    <cofactor evidence="13">
        <name>Mg(2+)</name>
        <dbReference type="ChEBI" id="CHEBI:18420"/>
    </cofactor>
    <text evidence="13">Binds 1 Mg(2+) ion per subunit.</text>
</comment>
<keyword evidence="14" id="KW-0812">Transmembrane</keyword>
<keyword evidence="14" id="KW-0472">Membrane</keyword>
<dbReference type="GO" id="GO:0003676">
    <property type="term" value="F:nucleic acid binding"/>
    <property type="evidence" value="ECO:0007669"/>
    <property type="project" value="InterPro"/>
</dbReference>
<dbReference type="GO" id="GO:0000287">
    <property type="term" value="F:magnesium ion binding"/>
    <property type="evidence" value="ECO:0007669"/>
    <property type="project" value="UniProtKB-UniRule"/>
</dbReference>
<dbReference type="InterPro" id="IPR011856">
    <property type="entry name" value="tRNA_endonuc-like_dom_sf"/>
</dbReference>
<feature type="site" description="Transition state stabilizer" evidence="13">
    <location>
        <position position="76"/>
    </location>
</feature>
<dbReference type="CDD" id="cd22354">
    <property type="entry name" value="RecU-like"/>
    <property type="match status" value="1"/>
</dbReference>
<dbReference type="OrthoDB" id="9783592at2"/>
<evidence type="ECO:0000256" key="9">
    <source>
        <dbReference type="ARBA" id="ARBA00023172"/>
    </source>
</evidence>
<evidence type="ECO:0000256" key="5">
    <source>
        <dbReference type="ARBA" id="ARBA00022759"/>
    </source>
</evidence>
<comment type="similarity">
    <text evidence="11 13">Belongs to the RecU family.</text>
</comment>
<keyword evidence="10 13" id="KW-0234">DNA repair</keyword>
<dbReference type="Proteomes" id="UP000008713">
    <property type="component" value="Chromosome"/>
</dbReference>
<organism evidence="15 16">
    <name type="scientific">Mycoplasmopsis bovis (strain ATCC 25523 / DSM 22781 / NCTC 10131 / PG45)</name>
    <name type="common">Mycoplasma bovis</name>
    <dbReference type="NCBI Taxonomy" id="289397"/>
    <lineage>
        <taxon>Bacteria</taxon>
        <taxon>Bacillati</taxon>
        <taxon>Mycoplasmatota</taxon>
        <taxon>Mycoplasmoidales</taxon>
        <taxon>Metamycoplasmataceae</taxon>
        <taxon>Mycoplasmopsis</taxon>
    </lineage>
</organism>
<name>A0A454AQN3_MYCBG</name>
<feature type="binding site" evidence="13">
    <location>
        <position position="92"/>
    </location>
    <ligand>
        <name>Mg(2+)</name>
        <dbReference type="ChEBI" id="CHEBI:18420"/>
    </ligand>
</feature>
<dbReference type="KEGG" id="mbv:MBOVPG45_0259"/>
<evidence type="ECO:0000256" key="12">
    <source>
        <dbReference type="ARBA" id="ARBA00029523"/>
    </source>
</evidence>
<dbReference type="HAMAP" id="MF_00130">
    <property type="entry name" value="RecU"/>
    <property type="match status" value="1"/>
</dbReference>
<accession>A0A454AQN3</accession>
<evidence type="ECO:0000256" key="3">
    <source>
        <dbReference type="ARBA" id="ARBA00022722"/>
    </source>
</evidence>
<feature type="binding site" evidence="13">
    <location>
        <position position="61"/>
    </location>
    <ligand>
        <name>Mg(2+)</name>
        <dbReference type="ChEBI" id="CHEBI:18420"/>
    </ligand>
</feature>
<reference evidence="15 16" key="1">
    <citation type="journal article" date="2011" name="Infect. Immun.">
        <title>Complete genome sequence of Mycoplasma bovis type strain PG45 (ATCC 25523).</title>
        <authorList>
            <person name="Wise K.S."/>
            <person name="Calcutt M.J."/>
            <person name="Foecking M.F."/>
            <person name="Roske K."/>
            <person name="Madupu R."/>
            <person name="Methe B.A."/>
        </authorList>
    </citation>
    <scope>NUCLEOTIDE SEQUENCE [LARGE SCALE GENOMIC DNA]</scope>
    <source>
        <strain evidence="16">ATCC 25523 / DSM 22781 / NCTC 10131 / PG45</strain>
    </source>
</reference>
<dbReference type="EMBL" id="CP002188">
    <property type="protein sequence ID" value="ADR25358.1"/>
    <property type="molecule type" value="Genomic_DNA"/>
</dbReference>
<dbReference type="SUPFAM" id="SSF52980">
    <property type="entry name" value="Restriction endonuclease-like"/>
    <property type="match status" value="1"/>
</dbReference>
<comment type="function">
    <text evidence="13">Endonuclease that resolves Holliday junction intermediates in genetic recombination. Cleaves mobile four-strand junctions by introducing symmetrical nicks in paired strands. Promotes annealing of linear ssDNA with homologous dsDNA. Required for DNA repair, homologous recombination and chromosome segregation.</text>
</comment>
<keyword evidence="8 13" id="KW-0460">Magnesium</keyword>
<comment type="catalytic activity">
    <reaction evidence="13">
        <text>Endonucleolytic cleavage at a junction such as a reciprocal single-stranded crossover between two homologous DNA duplexes (Holliday junction).</text>
        <dbReference type="EC" id="3.1.21.10"/>
    </reaction>
</comment>
<keyword evidence="6 13" id="KW-0227">DNA damage</keyword>
<dbReference type="GO" id="GO:0007059">
    <property type="term" value="P:chromosome segregation"/>
    <property type="evidence" value="ECO:0007669"/>
    <property type="project" value="UniProtKB-UniRule"/>
</dbReference>
<keyword evidence="9 13" id="KW-0233">DNA recombination</keyword>
<dbReference type="GO" id="GO:0005737">
    <property type="term" value="C:cytoplasm"/>
    <property type="evidence" value="ECO:0007669"/>
    <property type="project" value="UniProtKB-SubCell"/>
</dbReference>
<feature type="transmembrane region" description="Helical" evidence="14">
    <location>
        <begin position="103"/>
        <end position="122"/>
    </location>
</feature>
<dbReference type="InterPro" id="IPR004612">
    <property type="entry name" value="Resolv_RecU"/>
</dbReference>
<dbReference type="RefSeq" id="WP_013456566.1">
    <property type="nucleotide sequence ID" value="NC_014760.1"/>
</dbReference>
<evidence type="ECO:0000256" key="8">
    <source>
        <dbReference type="ARBA" id="ARBA00022842"/>
    </source>
</evidence>